<evidence type="ECO:0000259" key="4">
    <source>
        <dbReference type="Pfam" id="PF00891"/>
    </source>
</evidence>
<dbReference type="GO" id="GO:0008757">
    <property type="term" value="F:S-adenosylmethionine-dependent methyltransferase activity"/>
    <property type="evidence" value="ECO:0000318"/>
    <property type="project" value="GO_Central"/>
</dbReference>
<reference evidence="5" key="2">
    <citation type="submission" date="2019-04" db="UniProtKB">
        <authorList>
            <consortium name="EnsemblPlants"/>
        </authorList>
    </citation>
    <scope>IDENTIFICATION</scope>
    <source>
        <strain evidence="5">cv. Heinz 1706</strain>
    </source>
</reference>
<dbReference type="InterPro" id="IPR001077">
    <property type="entry name" value="COMT_C"/>
</dbReference>
<keyword evidence="3" id="KW-0949">S-adenosyl-L-methionine</keyword>
<keyword evidence="2" id="KW-0808">Transferase</keyword>
<dbReference type="EnsemblPlants" id="Solyc00g005285.1.1">
    <property type="protein sequence ID" value="Solyc00g005285.1.1"/>
    <property type="gene ID" value="Solyc00g005285.1"/>
</dbReference>
<dbReference type="InterPro" id="IPR029063">
    <property type="entry name" value="SAM-dependent_MTases_sf"/>
</dbReference>
<accession>A0A494G8B2</accession>
<dbReference type="Proteomes" id="UP000004994">
    <property type="component" value="Unassembled WGS sequence"/>
</dbReference>
<keyword evidence="6" id="KW-1185">Reference proteome</keyword>
<feature type="domain" description="O-methyltransferase C-terminal" evidence="4">
    <location>
        <begin position="49"/>
        <end position="158"/>
    </location>
</feature>
<evidence type="ECO:0000256" key="3">
    <source>
        <dbReference type="ARBA" id="ARBA00022691"/>
    </source>
</evidence>
<evidence type="ECO:0000313" key="5">
    <source>
        <dbReference type="EnsemblPlants" id="Solyc00g005285.1.1"/>
    </source>
</evidence>
<dbReference type="Gramene" id="Solyc00g005285.1.1">
    <property type="protein sequence ID" value="Solyc00g005285.1.1"/>
    <property type="gene ID" value="Solyc00g005285.1"/>
</dbReference>
<reference evidence="5" key="1">
    <citation type="journal article" date="2012" name="Nature">
        <title>The tomato genome sequence provides insights into fleshy fruit evolution.</title>
        <authorList>
            <consortium name="Tomato Genome Consortium"/>
        </authorList>
    </citation>
    <scope>NUCLEOTIDE SEQUENCE [LARGE SCALE GENOMIC DNA]</scope>
    <source>
        <strain evidence="5">cv. Heinz 1706</strain>
    </source>
</reference>
<dbReference type="InterPro" id="IPR016461">
    <property type="entry name" value="COMT-like"/>
</dbReference>
<dbReference type="SUPFAM" id="SSF53335">
    <property type="entry name" value="S-adenosyl-L-methionine-dependent methyltransferases"/>
    <property type="match status" value="1"/>
</dbReference>
<name>A0A494G8B2_SOLLC</name>
<dbReference type="PROSITE" id="PS51683">
    <property type="entry name" value="SAM_OMT_II"/>
    <property type="match status" value="1"/>
</dbReference>
<sequence>MNELGKYSTTQHKLTLLAHKLYHKAMGSDVRSIISVFTINGNGVFEGLKTLVDDTRTVAKTISNVVEGLEGGNNLKYIGGDMYKSVPSAHAILNVLHDWSDEDFVKILKKCTEAIPSKENGGKVIDIDIKIDNAKRDNKSFKTQLFSDVLVLFRVSGKTEK</sequence>
<dbReference type="AlphaFoldDB" id="A0A494G8B2"/>
<dbReference type="OMA" id="FETELFF"/>
<protein>
    <recommendedName>
        <fullName evidence="4">O-methyltransferase C-terminal domain-containing protein</fullName>
    </recommendedName>
</protein>
<evidence type="ECO:0000256" key="1">
    <source>
        <dbReference type="ARBA" id="ARBA00022603"/>
    </source>
</evidence>
<dbReference type="InParanoid" id="A0A494G8B2"/>
<dbReference type="Gene3D" id="3.40.50.150">
    <property type="entry name" value="Vaccinia Virus protein VP39"/>
    <property type="match status" value="1"/>
</dbReference>
<dbReference type="Pfam" id="PF00891">
    <property type="entry name" value="Methyltransf_2"/>
    <property type="match status" value="1"/>
</dbReference>
<evidence type="ECO:0000256" key="2">
    <source>
        <dbReference type="ARBA" id="ARBA00022679"/>
    </source>
</evidence>
<evidence type="ECO:0000313" key="6">
    <source>
        <dbReference type="Proteomes" id="UP000004994"/>
    </source>
</evidence>
<keyword evidence="1" id="KW-0489">Methyltransferase</keyword>
<dbReference type="GO" id="GO:0008171">
    <property type="term" value="F:O-methyltransferase activity"/>
    <property type="evidence" value="ECO:0000318"/>
    <property type="project" value="GO_Central"/>
</dbReference>
<dbReference type="PANTHER" id="PTHR11746">
    <property type="entry name" value="O-METHYLTRANSFERASE"/>
    <property type="match status" value="1"/>
</dbReference>
<proteinExistence type="predicted"/>
<dbReference type="GO" id="GO:0032259">
    <property type="term" value="P:methylation"/>
    <property type="evidence" value="ECO:0000318"/>
    <property type="project" value="GO_Central"/>
</dbReference>
<organism evidence="5">
    <name type="scientific">Solanum lycopersicum</name>
    <name type="common">Tomato</name>
    <name type="synonym">Lycopersicon esculentum</name>
    <dbReference type="NCBI Taxonomy" id="4081"/>
    <lineage>
        <taxon>Eukaryota</taxon>
        <taxon>Viridiplantae</taxon>
        <taxon>Streptophyta</taxon>
        <taxon>Embryophyta</taxon>
        <taxon>Tracheophyta</taxon>
        <taxon>Spermatophyta</taxon>
        <taxon>Magnoliopsida</taxon>
        <taxon>eudicotyledons</taxon>
        <taxon>Gunneridae</taxon>
        <taxon>Pentapetalae</taxon>
        <taxon>asterids</taxon>
        <taxon>lamiids</taxon>
        <taxon>Solanales</taxon>
        <taxon>Solanaceae</taxon>
        <taxon>Solanoideae</taxon>
        <taxon>Solaneae</taxon>
        <taxon>Solanum</taxon>
        <taxon>Solanum subgen. Lycopersicon</taxon>
    </lineage>
</organism>